<reference evidence="2" key="1">
    <citation type="journal article" date="2025" name="Aquaculture">
        <title>Assessment of the bioflocculant production and safety properties of Metabacillus hrfriensis sp. nov. based on phenotypic and whole-genome sequencing analysis.</title>
        <authorList>
            <person name="Zhang R."/>
            <person name="Zhao Z."/>
            <person name="Luo L."/>
            <person name="Wang S."/>
            <person name="Guo K."/>
            <person name="Xu W."/>
        </authorList>
    </citation>
    <scope>NUCLEOTIDE SEQUENCE [LARGE SCALE GENOMIC DNA]</scope>
    <source>
        <strain evidence="2">CT-WN-B3</strain>
    </source>
</reference>
<evidence type="ECO:0000313" key="2">
    <source>
        <dbReference type="Proteomes" id="UP001226091"/>
    </source>
</evidence>
<evidence type="ECO:0000313" key="1">
    <source>
        <dbReference type="EMBL" id="WHZ59208.1"/>
    </source>
</evidence>
<accession>A0ACD4RFI6</accession>
<organism evidence="1 2">
    <name type="scientific">Metabacillus hrfriensis</name>
    <dbReference type="NCBI Taxonomy" id="3048891"/>
    <lineage>
        <taxon>Bacteria</taxon>
        <taxon>Bacillati</taxon>
        <taxon>Bacillota</taxon>
        <taxon>Bacilli</taxon>
        <taxon>Bacillales</taxon>
        <taxon>Bacillaceae</taxon>
        <taxon>Metabacillus</taxon>
    </lineage>
</organism>
<name>A0ACD4RFI6_9BACI</name>
<gene>
    <name evidence="1" type="ORF">QLQ22_07745</name>
</gene>
<dbReference type="EMBL" id="CP126116">
    <property type="protein sequence ID" value="WHZ59208.1"/>
    <property type="molecule type" value="Genomic_DNA"/>
</dbReference>
<keyword evidence="2" id="KW-1185">Reference proteome</keyword>
<sequence length="430" mass="48399">MTISKGMIAMKSRKVSGIVMILFMFCAVIGCTKPVSTEDADADSKVQLTIWYYNRSIDDELLARVQEQFPHVRLKTQKIDSATYKTKLQTTLIAKNGAPDIVAMNDWVSEFLPYHDEFVNLLDLEGEKIKDQYLDWKWNQALTPDKKHLIALPMDIGPTVLFYREDLFKEAGLPTDPADVSAHLSTWDDYIKAGEQMKVKTGVYMFDTINRVFTQLTSQRKDIFFNKSDQFIGDGPSIKEDWEYGVEIHKKGLSANLENGPEWSAGMNNGKVASFVGASWEKLILQDAAPDTAGKWRVARGPGGGGNNGGSFIGVLKSSNHPKEAYEVIKWLMNPENQLQSYLKMDLFPSTPSIYDQPEMIEEESFFGGQKTVEVFSEAAQDVPVAYYGPEHSTARAAFDEQLLVIARQNKDPGKAWKDALEKIKRELSH</sequence>
<dbReference type="Proteomes" id="UP001226091">
    <property type="component" value="Chromosome"/>
</dbReference>
<proteinExistence type="predicted"/>
<protein>
    <submittedName>
        <fullName evidence="1">ABC transporter substrate-binding protein</fullName>
    </submittedName>
</protein>